<keyword evidence="4" id="KW-0964">Secreted</keyword>
<comment type="subcellular location">
    <subcellularLocation>
        <location evidence="1">Cell envelope</location>
    </subcellularLocation>
    <subcellularLocation>
        <location evidence="2">Cell outer membrane</location>
    </subcellularLocation>
    <subcellularLocation>
        <location evidence="3">Secreted</location>
    </subcellularLocation>
</comment>
<gene>
    <name evidence="8" type="primary">Contig19241.g20406</name>
    <name evidence="8" type="ORF">STYLEM_6879</name>
</gene>
<dbReference type="PANTHER" id="PTHR11319">
    <property type="entry name" value="G PROTEIN-COUPLED RECEPTOR-RELATED"/>
    <property type="match status" value="1"/>
</dbReference>
<protein>
    <recommendedName>
        <fullName evidence="10">Pectin lyase fold/virulence factor</fullName>
    </recommendedName>
</protein>
<organism evidence="8 9">
    <name type="scientific">Stylonychia lemnae</name>
    <name type="common">Ciliate</name>
    <dbReference type="NCBI Taxonomy" id="5949"/>
    <lineage>
        <taxon>Eukaryota</taxon>
        <taxon>Sar</taxon>
        <taxon>Alveolata</taxon>
        <taxon>Ciliophora</taxon>
        <taxon>Intramacronucleata</taxon>
        <taxon>Spirotrichea</taxon>
        <taxon>Stichotrichia</taxon>
        <taxon>Sporadotrichida</taxon>
        <taxon>Oxytrichidae</taxon>
        <taxon>Stylonychinae</taxon>
        <taxon>Stylonychia</taxon>
    </lineage>
</organism>
<dbReference type="Pfam" id="PF02415">
    <property type="entry name" value="Chlam_PMP"/>
    <property type="match status" value="2"/>
</dbReference>
<evidence type="ECO:0000256" key="1">
    <source>
        <dbReference type="ARBA" id="ARBA00004196"/>
    </source>
</evidence>
<evidence type="ECO:0000256" key="3">
    <source>
        <dbReference type="ARBA" id="ARBA00004613"/>
    </source>
</evidence>
<evidence type="ECO:0000313" key="8">
    <source>
        <dbReference type="EMBL" id="CDW77911.1"/>
    </source>
</evidence>
<evidence type="ECO:0008006" key="10">
    <source>
        <dbReference type="Google" id="ProtNLM"/>
    </source>
</evidence>
<accession>A0A078A7U5</accession>
<dbReference type="EMBL" id="CCKQ01006591">
    <property type="protein sequence ID" value="CDW77911.1"/>
    <property type="molecule type" value="Genomic_DNA"/>
</dbReference>
<proteinExistence type="predicted"/>
<evidence type="ECO:0000256" key="6">
    <source>
        <dbReference type="ARBA" id="ARBA00023136"/>
    </source>
</evidence>
<keyword evidence="7" id="KW-0998">Cell outer membrane</keyword>
<dbReference type="InterPro" id="IPR003368">
    <property type="entry name" value="POMP_repeat"/>
</dbReference>
<keyword evidence="6" id="KW-0472">Membrane</keyword>
<evidence type="ECO:0000313" key="9">
    <source>
        <dbReference type="Proteomes" id="UP000039865"/>
    </source>
</evidence>
<dbReference type="InParanoid" id="A0A078A7U5"/>
<keyword evidence="5" id="KW-0732">Signal</keyword>
<keyword evidence="9" id="KW-1185">Reference proteome</keyword>
<dbReference type="OrthoDB" id="5970941at2759"/>
<evidence type="ECO:0000256" key="4">
    <source>
        <dbReference type="ARBA" id="ARBA00022525"/>
    </source>
</evidence>
<evidence type="ECO:0000256" key="7">
    <source>
        <dbReference type="ARBA" id="ARBA00023237"/>
    </source>
</evidence>
<dbReference type="PANTHER" id="PTHR11319:SF35">
    <property type="entry name" value="OUTER MEMBRANE PROTEIN PMPC-RELATED"/>
    <property type="match status" value="1"/>
</dbReference>
<dbReference type="GO" id="GO:0005576">
    <property type="term" value="C:extracellular region"/>
    <property type="evidence" value="ECO:0007669"/>
    <property type="project" value="UniProtKB-SubCell"/>
</dbReference>
<dbReference type="InterPro" id="IPR011050">
    <property type="entry name" value="Pectin_lyase_fold/virulence"/>
</dbReference>
<dbReference type="SUPFAM" id="SSF51126">
    <property type="entry name" value="Pectin lyase-like"/>
    <property type="match status" value="1"/>
</dbReference>
<dbReference type="AlphaFoldDB" id="A0A078A7U5"/>
<evidence type="ECO:0000256" key="5">
    <source>
        <dbReference type="ARBA" id="ARBA00022729"/>
    </source>
</evidence>
<dbReference type="Proteomes" id="UP000039865">
    <property type="component" value="Unassembled WGS sequence"/>
</dbReference>
<evidence type="ECO:0000256" key="2">
    <source>
        <dbReference type="ARBA" id="ARBA00004442"/>
    </source>
</evidence>
<name>A0A078A7U5_STYLE</name>
<sequence>MTIGTFLFLITDVELTIQNSDFLNGYGQIGGAIYLSGFSNLKVFKSSFKNNQAFTNGGAIYAVGFQSIILEQCDFLQNRAQDGGDDIYASNTDKNLTLQSVSIVNKLARNSIYAEQCGVQIIDSQIKEINNIQSTQGAGLQCFNCRNIYISQSLFSSLFSQIGSAIYIEENEGNKLVSDSLEKYKIQNSKFQNCVANVAGGVFFLNNIQYMSIQNSTFQDNKALYQSTYSKQEIAGAGGAIYFTCDETYLNCQLTLSRQNKFTNNLAEIKGGAIFWDAVEPQFSDIIFSKNKALYYGDNIACFSQNLIVINQTYYNFKLLDLGILKNDDQIFAEIQLKMKKCQ</sequence>
<dbReference type="NCBIfam" id="TIGR01376">
    <property type="entry name" value="POMP_repeat"/>
    <property type="match status" value="1"/>
</dbReference>
<reference evidence="8 9" key="1">
    <citation type="submission" date="2014-06" db="EMBL/GenBank/DDBJ databases">
        <authorList>
            <person name="Swart Estienne"/>
        </authorList>
    </citation>
    <scope>NUCLEOTIDE SEQUENCE [LARGE SCALE GENOMIC DNA]</scope>
    <source>
        <strain evidence="8 9">130c</strain>
    </source>
</reference>